<evidence type="ECO:0000313" key="1">
    <source>
        <dbReference type="EMBL" id="AEP28908.1"/>
    </source>
</evidence>
<organism evidence="1 2">
    <name type="scientific">Glaciecola nitratireducens (strain JCM 12485 / KCTC 12276 / FR1064)</name>
    <dbReference type="NCBI Taxonomy" id="1085623"/>
    <lineage>
        <taxon>Bacteria</taxon>
        <taxon>Pseudomonadati</taxon>
        <taxon>Pseudomonadota</taxon>
        <taxon>Gammaproteobacteria</taxon>
        <taxon>Alteromonadales</taxon>
        <taxon>Alteromonadaceae</taxon>
        <taxon>Brumicola</taxon>
    </lineage>
</organism>
<dbReference type="EMBL" id="CP003060">
    <property type="protein sequence ID" value="AEP28908.1"/>
    <property type="molecule type" value="Genomic_DNA"/>
</dbReference>
<dbReference type="AlphaFoldDB" id="G4QJ40"/>
<name>G4QJ40_GLANF</name>
<proteinExistence type="predicted"/>
<keyword evidence="2" id="KW-1185">Reference proteome</keyword>
<dbReference type="STRING" id="1085623.GNIT_0764"/>
<reference evidence="1 2" key="1">
    <citation type="journal article" date="2011" name="J. Bacteriol.">
        <title>Complete genome sequence of seawater bacterium Glaciecola nitratireducens FR1064T.</title>
        <authorList>
            <person name="Bian F."/>
            <person name="Qin Q.L."/>
            <person name="Xie B.B."/>
            <person name="Shu Y.L."/>
            <person name="Zhang X.Y."/>
            <person name="Yu Y."/>
            <person name="Chen B."/>
            <person name="Chen X.L."/>
            <person name="Zhou B.C."/>
            <person name="Zhang Y.Z."/>
        </authorList>
    </citation>
    <scope>NUCLEOTIDE SEQUENCE [LARGE SCALE GENOMIC DNA]</scope>
    <source>
        <strain evidence="2">JCM 12485 / KCTC 12276 / FR1064</strain>
    </source>
</reference>
<sequence>MLLCVMPDRGVSTTLLLNRYNSITYYRKRKTKSPSTPFTSVLKRLENVLHKK</sequence>
<dbReference type="HOGENOM" id="CLU_3080339_0_0_6"/>
<accession>G4QJ40</accession>
<dbReference type="Proteomes" id="UP000009282">
    <property type="component" value="Chromosome"/>
</dbReference>
<dbReference type="KEGG" id="gni:GNIT_0764"/>
<evidence type="ECO:0000313" key="2">
    <source>
        <dbReference type="Proteomes" id="UP000009282"/>
    </source>
</evidence>
<protein>
    <submittedName>
        <fullName evidence="1">Uncharacterized protein</fullName>
    </submittedName>
</protein>
<gene>
    <name evidence="1" type="ordered locus">GNIT_0764</name>
</gene>